<dbReference type="SMART" id="SM00303">
    <property type="entry name" value="GPS"/>
    <property type="match status" value="1"/>
</dbReference>
<dbReference type="InterPro" id="IPR000832">
    <property type="entry name" value="GPCR_2_secretin-like"/>
</dbReference>
<evidence type="ECO:0000256" key="6">
    <source>
        <dbReference type="SAM" id="Phobius"/>
    </source>
</evidence>
<evidence type="ECO:0000313" key="10">
    <source>
        <dbReference type="Proteomes" id="UP000316079"/>
    </source>
</evidence>
<dbReference type="InterPro" id="IPR000203">
    <property type="entry name" value="GPS"/>
</dbReference>
<dbReference type="Pfam" id="PF01825">
    <property type="entry name" value="GPS"/>
    <property type="match status" value="1"/>
</dbReference>
<sequence length="454" mass="52356">MDKLEVLVEDMEKKKESMAKVETDEDFGLLYVQFNKTDTNICLYANEDTMQAVDCQNELISGLTWSLKVPSEAFNMSWQQNTQCIYLGVLQFKEMGNLTETSNYTILNNRTYGIKMNGNITNLSNKIEMVFTHNEPDSNASCSSWDGKGKREWTTYGCETERVDNFTIKCSCSHLTFFAVLMSPFPDEKTIAPHLESLTYISYIGCGISVFFLGITLFMHFLLRKAKSNQTTKILMNLLVALFLLNLTFLSNESMASSGNKGACVFIALVMHYSMLSTFSWFFIQGLHMYLWLIRQNCAQFRRCWIDNIYIHYILNTGYYILIFIFTAGIFITILTRVVQLGLIQVSEGRRKTFQKQMMLLLSLFLLFGLTWSVAFFSYGEMLIPSYYIFTVVNSFQGEKHSDVLMQGFFLFLYYYNIHRDTGGHFSDPKTFSSTVTMVPPQPNSEEHVYDNVK</sequence>
<keyword evidence="3 6" id="KW-1133">Transmembrane helix</keyword>
<evidence type="ECO:0000256" key="4">
    <source>
        <dbReference type="ARBA" id="ARBA00023136"/>
    </source>
</evidence>
<evidence type="ECO:0000256" key="3">
    <source>
        <dbReference type="ARBA" id="ARBA00022989"/>
    </source>
</evidence>
<feature type="transmembrane region" description="Helical" evidence="6">
    <location>
        <begin position="360"/>
        <end position="379"/>
    </location>
</feature>
<dbReference type="GO" id="GO:0005886">
    <property type="term" value="C:plasma membrane"/>
    <property type="evidence" value="ECO:0007669"/>
    <property type="project" value="TreeGrafter"/>
</dbReference>
<organism evidence="9 10">
    <name type="scientific">Danionella cerebrum</name>
    <dbReference type="NCBI Taxonomy" id="2873325"/>
    <lineage>
        <taxon>Eukaryota</taxon>
        <taxon>Metazoa</taxon>
        <taxon>Chordata</taxon>
        <taxon>Craniata</taxon>
        <taxon>Vertebrata</taxon>
        <taxon>Euteleostomi</taxon>
        <taxon>Actinopterygii</taxon>
        <taxon>Neopterygii</taxon>
        <taxon>Teleostei</taxon>
        <taxon>Ostariophysi</taxon>
        <taxon>Cypriniformes</taxon>
        <taxon>Danionidae</taxon>
        <taxon>Danioninae</taxon>
        <taxon>Danionella</taxon>
    </lineage>
</organism>
<feature type="transmembrane region" description="Helical" evidence="6">
    <location>
        <begin position="234"/>
        <end position="251"/>
    </location>
</feature>
<gene>
    <name evidence="9" type="ORF">DNTS_016261</name>
</gene>
<keyword evidence="4 6" id="KW-0472">Membrane</keyword>
<dbReference type="Pfam" id="PF00002">
    <property type="entry name" value="7tm_2"/>
    <property type="match status" value="2"/>
</dbReference>
<evidence type="ECO:0000256" key="1">
    <source>
        <dbReference type="ARBA" id="ARBA00004141"/>
    </source>
</evidence>
<feature type="domain" description="G-protein coupled receptors family 2 profile 2" evidence="8">
    <location>
        <begin position="198"/>
        <end position="291"/>
    </location>
</feature>
<evidence type="ECO:0000313" key="9">
    <source>
        <dbReference type="EMBL" id="TRY83551.1"/>
    </source>
</evidence>
<name>A0A553Q0T1_9TELE</name>
<dbReference type="PROSITE" id="PS50261">
    <property type="entry name" value="G_PROTEIN_RECEP_F2_4"/>
    <property type="match status" value="1"/>
</dbReference>
<evidence type="ECO:0000256" key="2">
    <source>
        <dbReference type="ARBA" id="ARBA00022692"/>
    </source>
</evidence>
<dbReference type="AlphaFoldDB" id="A0A553Q0T1"/>
<dbReference type="PANTHER" id="PTHR12011:SF474">
    <property type="entry name" value="ADHESION G PROTEIN-COUPLED RECEPTOR G11-RELATED"/>
    <property type="match status" value="1"/>
</dbReference>
<evidence type="ECO:0008006" key="11">
    <source>
        <dbReference type="Google" id="ProtNLM"/>
    </source>
</evidence>
<dbReference type="OrthoDB" id="6134459at2759"/>
<protein>
    <recommendedName>
        <fullName evidence="11">GPS domain-containing protein</fullName>
    </recommendedName>
</protein>
<feature type="transmembrane region" description="Helical" evidence="6">
    <location>
        <begin position="319"/>
        <end position="339"/>
    </location>
</feature>
<feature type="transmembrane region" description="Helical" evidence="6">
    <location>
        <begin position="263"/>
        <end position="284"/>
    </location>
</feature>
<dbReference type="InterPro" id="IPR046338">
    <property type="entry name" value="GAIN_dom_sf"/>
</dbReference>
<dbReference type="GO" id="GO:0007189">
    <property type="term" value="P:adenylate cyclase-activating G protein-coupled receptor signaling pathway"/>
    <property type="evidence" value="ECO:0007669"/>
    <property type="project" value="TreeGrafter"/>
</dbReference>
<dbReference type="PANTHER" id="PTHR12011">
    <property type="entry name" value="ADHESION G-PROTEIN COUPLED RECEPTOR"/>
    <property type="match status" value="1"/>
</dbReference>
<dbReference type="InterPro" id="IPR057244">
    <property type="entry name" value="GAIN_B"/>
</dbReference>
<dbReference type="GO" id="GO:0004930">
    <property type="term" value="F:G protein-coupled receptor activity"/>
    <property type="evidence" value="ECO:0007669"/>
    <property type="project" value="InterPro"/>
</dbReference>
<accession>A0A553Q0T1</accession>
<dbReference type="GO" id="GO:0007166">
    <property type="term" value="P:cell surface receptor signaling pathway"/>
    <property type="evidence" value="ECO:0007669"/>
    <property type="project" value="InterPro"/>
</dbReference>
<evidence type="ECO:0000259" key="8">
    <source>
        <dbReference type="PROSITE" id="PS50261"/>
    </source>
</evidence>
<comment type="subcellular location">
    <subcellularLocation>
        <location evidence="1">Membrane</location>
        <topology evidence="1">Multi-pass membrane protein</topology>
    </subcellularLocation>
</comment>
<dbReference type="EMBL" id="SRMA01026473">
    <property type="protein sequence ID" value="TRY83551.1"/>
    <property type="molecule type" value="Genomic_DNA"/>
</dbReference>
<dbReference type="Proteomes" id="UP000316079">
    <property type="component" value="Unassembled WGS sequence"/>
</dbReference>
<dbReference type="PROSITE" id="PS50221">
    <property type="entry name" value="GAIN_B"/>
    <property type="match status" value="1"/>
</dbReference>
<dbReference type="InterPro" id="IPR017981">
    <property type="entry name" value="GPCR_2-like_7TM"/>
</dbReference>
<comment type="caution">
    <text evidence="9">The sequence shown here is derived from an EMBL/GenBank/DDBJ whole genome shotgun (WGS) entry which is preliminary data.</text>
</comment>
<evidence type="ECO:0000259" key="7">
    <source>
        <dbReference type="PROSITE" id="PS50221"/>
    </source>
</evidence>
<keyword evidence="2 6" id="KW-0812">Transmembrane</keyword>
<keyword evidence="5" id="KW-1015">Disulfide bond</keyword>
<dbReference type="Gene3D" id="2.60.220.50">
    <property type="match status" value="1"/>
</dbReference>
<feature type="domain" description="GAIN-B" evidence="7">
    <location>
        <begin position="45"/>
        <end position="188"/>
    </location>
</feature>
<proteinExistence type="predicted"/>
<keyword evidence="10" id="KW-1185">Reference proteome</keyword>
<reference evidence="9 10" key="1">
    <citation type="journal article" date="2019" name="Sci. Data">
        <title>Hybrid genome assembly and annotation of Danionella translucida.</title>
        <authorList>
            <person name="Kadobianskyi M."/>
            <person name="Schulze L."/>
            <person name="Schuelke M."/>
            <person name="Judkewitz B."/>
        </authorList>
    </citation>
    <scope>NUCLEOTIDE SEQUENCE [LARGE SCALE GENOMIC DNA]</scope>
    <source>
        <strain evidence="9 10">Bolton</strain>
    </source>
</reference>
<evidence type="ECO:0000256" key="5">
    <source>
        <dbReference type="ARBA" id="ARBA00023157"/>
    </source>
</evidence>
<feature type="transmembrane region" description="Helical" evidence="6">
    <location>
        <begin position="200"/>
        <end position="222"/>
    </location>
</feature>
<dbReference type="Gene3D" id="1.20.1070.10">
    <property type="entry name" value="Rhodopsin 7-helix transmembrane proteins"/>
    <property type="match status" value="1"/>
</dbReference>